<name>A0A1H9FPP9_9GAMM</name>
<dbReference type="OrthoDB" id="5470682at2"/>
<dbReference type="AlphaFoldDB" id="A0A1H9FPP9"/>
<dbReference type="PANTHER" id="PTHR12064">
    <property type="entry name" value="METAL TRANSPORTER CNNM"/>
    <property type="match status" value="1"/>
</dbReference>
<dbReference type="PROSITE" id="PS51846">
    <property type="entry name" value="CNNM"/>
    <property type="match status" value="1"/>
</dbReference>
<evidence type="ECO:0000313" key="4">
    <source>
        <dbReference type="EMBL" id="SEQ39864.1"/>
    </source>
</evidence>
<accession>A0A1H9FPP9</accession>
<dbReference type="STRING" id="867345.SAMN05421693_12822"/>
<protein>
    <recommendedName>
        <fullName evidence="3">CNNM transmembrane domain-containing protein</fullName>
    </recommendedName>
</protein>
<keyword evidence="1 2" id="KW-0812">Transmembrane</keyword>
<evidence type="ECO:0000256" key="1">
    <source>
        <dbReference type="PROSITE-ProRule" id="PRU01193"/>
    </source>
</evidence>
<feature type="domain" description="CNNM transmembrane" evidence="3">
    <location>
        <begin position="1"/>
        <end position="175"/>
    </location>
</feature>
<dbReference type="InterPro" id="IPR002550">
    <property type="entry name" value="CNNM"/>
</dbReference>
<dbReference type="PANTHER" id="PTHR12064:SF94">
    <property type="entry name" value="UNEXTENDED PROTEIN"/>
    <property type="match status" value="1"/>
</dbReference>
<evidence type="ECO:0000259" key="3">
    <source>
        <dbReference type="PROSITE" id="PS51846"/>
    </source>
</evidence>
<dbReference type="Proteomes" id="UP000199496">
    <property type="component" value="Unassembled WGS sequence"/>
</dbReference>
<organism evidence="4 5">
    <name type="scientific">Ectothiorhodospira magna</name>
    <dbReference type="NCBI Taxonomy" id="867345"/>
    <lineage>
        <taxon>Bacteria</taxon>
        <taxon>Pseudomonadati</taxon>
        <taxon>Pseudomonadota</taxon>
        <taxon>Gammaproteobacteria</taxon>
        <taxon>Chromatiales</taxon>
        <taxon>Ectothiorhodospiraceae</taxon>
        <taxon>Ectothiorhodospira</taxon>
    </lineage>
</organism>
<dbReference type="GO" id="GO:0010960">
    <property type="term" value="P:magnesium ion homeostasis"/>
    <property type="evidence" value="ECO:0007669"/>
    <property type="project" value="InterPro"/>
</dbReference>
<reference evidence="4 5" key="1">
    <citation type="submission" date="2016-10" db="EMBL/GenBank/DDBJ databases">
        <authorList>
            <person name="de Groot N.N."/>
        </authorList>
    </citation>
    <scope>NUCLEOTIDE SEQUENCE [LARGE SCALE GENOMIC DNA]</scope>
    <source>
        <strain evidence="4 5">B7-7</strain>
    </source>
</reference>
<dbReference type="Pfam" id="PF01595">
    <property type="entry name" value="CNNM"/>
    <property type="match status" value="1"/>
</dbReference>
<keyword evidence="5" id="KW-1185">Reference proteome</keyword>
<dbReference type="InterPro" id="IPR045095">
    <property type="entry name" value="ACDP"/>
</dbReference>
<dbReference type="GO" id="GO:0016020">
    <property type="term" value="C:membrane"/>
    <property type="evidence" value="ECO:0007669"/>
    <property type="project" value="UniProtKB-UniRule"/>
</dbReference>
<keyword evidence="1 2" id="KW-0472">Membrane</keyword>
<feature type="transmembrane region" description="Helical" evidence="2">
    <location>
        <begin position="55"/>
        <end position="76"/>
    </location>
</feature>
<keyword evidence="1 2" id="KW-1133">Transmembrane helix</keyword>
<feature type="transmembrane region" description="Helical" evidence="2">
    <location>
        <begin position="83"/>
        <end position="101"/>
    </location>
</feature>
<proteinExistence type="predicted"/>
<evidence type="ECO:0000256" key="2">
    <source>
        <dbReference type="SAM" id="Phobius"/>
    </source>
</evidence>
<dbReference type="RefSeq" id="WP_090208849.1">
    <property type="nucleotide sequence ID" value="NZ_FOFO01000028.1"/>
</dbReference>
<evidence type="ECO:0000313" key="5">
    <source>
        <dbReference type="Proteomes" id="UP000199496"/>
    </source>
</evidence>
<dbReference type="EMBL" id="FOFO01000028">
    <property type="protein sequence ID" value="SEQ39864.1"/>
    <property type="molecule type" value="Genomic_DNA"/>
</dbReference>
<sequence length="355" mass="39888">MTLLTWIGILLCLSQSAMLSGLNLGLFSLSKLELEVEARKGNELSKRVLHLRQDANFALVTILWGNVGVNVLLTLLSGSVMSGVIAFLFSTVVITIFAEIIPQSYFSRNALRMASLLAPVLRVYQVLLYPVARPTAWLLDVWLGGENIRFFPERDLRRVIQLHMEASESEIARVEGQGALNFLELDDVPLRDEGEPVDPESVLRLEFDGPKPLFPKITADPGDPFLREINRSGKSWVVIVDSEHQPRLVLSANDFLREAMFAPERFNPLRHCHRPIIVSSGERKLGELIPRFRLYSGREGDDIVEDDVVLSWGEQPRVLTGTDILGRLLRKIARVSKDAETLSVSRPPCYTLPEK</sequence>
<gene>
    <name evidence="4" type="ORF">SAMN05421693_12822</name>
</gene>